<evidence type="ECO:0000313" key="2">
    <source>
        <dbReference type="EMBL" id="WCC79848.1"/>
    </source>
</evidence>
<feature type="transmembrane region" description="Helical" evidence="1">
    <location>
        <begin position="16"/>
        <end position="37"/>
    </location>
</feature>
<protein>
    <recommendedName>
        <fullName evidence="4">DUF4381 domain-containing protein</fullName>
    </recommendedName>
</protein>
<accession>A0ABY7QZP0</accession>
<dbReference type="EMBL" id="CP115668">
    <property type="protein sequence ID" value="WCC79848.1"/>
    <property type="molecule type" value="Genomic_DNA"/>
</dbReference>
<proteinExistence type="predicted"/>
<dbReference type="Proteomes" id="UP001212097">
    <property type="component" value="Chromosome"/>
</dbReference>
<evidence type="ECO:0008006" key="4">
    <source>
        <dbReference type="Google" id="ProtNLM"/>
    </source>
</evidence>
<gene>
    <name evidence="2" type="ORF">O6R08_10365</name>
</gene>
<name>A0ABY7QZP0_9ACTN</name>
<keyword evidence="3" id="KW-1185">Reference proteome</keyword>
<sequence>MGLETKIFPAYPAWTGWLWIGIGLFCLAGLTVAALVWTARRKTVSTPSLKPRYLERIDRLVEQHQQGTVTDEELISRVGLVARQFIGVMTGLNPETSTLSQNDLAVLTHPEIAKMVELHRLSYTRFGSTPVDPMQFTKQAKELIQCW</sequence>
<evidence type="ECO:0000313" key="3">
    <source>
        <dbReference type="Proteomes" id="UP001212097"/>
    </source>
</evidence>
<keyword evidence="1" id="KW-0472">Membrane</keyword>
<organism evidence="2 3">
    <name type="scientific">Cutibacterium equinum</name>
    <dbReference type="NCBI Taxonomy" id="3016342"/>
    <lineage>
        <taxon>Bacteria</taxon>
        <taxon>Bacillati</taxon>
        <taxon>Actinomycetota</taxon>
        <taxon>Actinomycetes</taxon>
        <taxon>Propionibacteriales</taxon>
        <taxon>Propionibacteriaceae</taxon>
        <taxon>Cutibacterium</taxon>
    </lineage>
</organism>
<reference evidence="2 3" key="1">
    <citation type="submission" date="2023-06" db="EMBL/GenBank/DDBJ databases">
        <title>The Gram-positive Non-spore-bearing Anaerobic Bacilli of Human Feces.</title>
        <authorList>
            <person name="Eggerth A.H."/>
        </authorList>
    </citation>
    <scope>NUCLEOTIDE SEQUENCE [LARGE SCALE GENOMIC DNA]</scope>
    <source>
        <strain evidence="2 3">CBA3108</strain>
    </source>
</reference>
<keyword evidence="1" id="KW-1133">Transmembrane helix</keyword>
<evidence type="ECO:0000256" key="1">
    <source>
        <dbReference type="SAM" id="Phobius"/>
    </source>
</evidence>
<keyword evidence="1" id="KW-0812">Transmembrane</keyword>
<dbReference type="RefSeq" id="WP_271418033.1">
    <property type="nucleotide sequence ID" value="NZ_CP115668.1"/>
</dbReference>